<feature type="region of interest" description="Disordered" evidence="1">
    <location>
        <begin position="2484"/>
        <end position="2514"/>
    </location>
</feature>
<feature type="compositionally biased region" description="Low complexity" evidence="1">
    <location>
        <begin position="1843"/>
        <end position="1868"/>
    </location>
</feature>
<feature type="compositionally biased region" description="Polar residues" evidence="1">
    <location>
        <begin position="684"/>
        <end position="693"/>
    </location>
</feature>
<dbReference type="PANTHER" id="PTHR24216">
    <property type="entry name" value="PAXILLIN-RELATED"/>
    <property type="match status" value="1"/>
</dbReference>
<evidence type="ECO:0000259" key="2">
    <source>
        <dbReference type="Pfam" id="PF25547"/>
    </source>
</evidence>
<feature type="region of interest" description="Disordered" evidence="1">
    <location>
        <begin position="788"/>
        <end position="826"/>
    </location>
</feature>
<feature type="compositionally biased region" description="Basic and acidic residues" evidence="1">
    <location>
        <begin position="2873"/>
        <end position="2888"/>
    </location>
</feature>
<feature type="compositionally biased region" description="Low complexity" evidence="1">
    <location>
        <begin position="2486"/>
        <end position="2499"/>
    </location>
</feature>
<proteinExistence type="predicted"/>
<feature type="compositionally biased region" description="Gly residues" evidence="1">
    <location>
        <begin position="327"/>
        <end position="339"/>
    </location>
</feature>
<feature type="region of interest" description="Disordered" evidence="1">
    <location>
        <begin position="992"/>
        <end position="1136"/>
    </location>
</feature>
<dbReference type="InterPro" id="IPR057746">
    <property type="entry name" value="CpnT-like_N"/>
</dbReference>
<feature type="compositionally biased region" description="Low complexity" evidence="1">
    <location>
        <begin position="725"/>
        <end position="736"/>
    </location>
</feature>
<evidence type="ECO:0000313" key="3">
    <source>
        <dbReference type="EMBL" id="BFP49757.1"/>
    </source>
</evidence>
<feature type="compositionally biased region" description="Gly residues" evidence="1">
    <location>
        <begin position="708"/>
        <end position="717"/>
    </location>
</feature>
<sequence length="2908" mass="304668">MAVELPEPLQWVLLLLAGCRWPEADEGVLRDMAEHCRQAASDLTDAAASSDAAIKRALDGQQGRAAEALGTYWARYATGKGTQEEPGYLPGAVNSLNAMGDMLEQMANSAETAKIQIVAQLGILAFEIATAEAEAPFTAGASLLEVPVMVGASRAVVSAILKTLLKEMIEMAAKQAAQMAAINLLAQGIEVAEGHRKGLDMKELGQNALGGAVGGASGHLIGKGIGGAGAKLGAERALNSTVGKMATGAAVGVGADVSTQLITTGKVDGESLLGSGLSGGAGAGLHAGASAIKGHLNAPKPGETPHLDGLDSAPTFSKPTSRSLDGGYHGPSGEGGGGSTSRSLDDGNASGTSGGSSPTLRSSSSAGSDGSRVNGLSPFGSARAVATPSEGGTEHPASAATVHGTESGSSGGERARSIPTTPHESTLRQETGVQQPLAQESTPRQTQPSHEPVAQRSMPEPTTVRPDASPVTPHEPTLRQESTVNEPVAQRSMPEPTTVRPDATPVTPHEPTPALHEPPAQRTVQEPTARLDQPTVSQEPVSQRPAPELVAHEDVPTQSQSPHTAAPVDRSGPEGTQPERTQENAPRQEQPVRSEETRPSAPVHEQSPAAVGASSGHAAPSVVREPVAVSSDIPSQRGSATPNPSGLGSHTNIDGGTRIAGGQAPVRTDQEQAPGNRTVPEAATPSTASQNPAATAPPTGNGFMLGPVAGGGPAGHRGSGEFRPGSDPASAASAPKPLMPQGSATSQPGGGTIRPGTGREANSHPTLPRRTAPTDNQLYDSFREFMDRVDGDVSPTPNHQQPPKAEDTTGTALTPTAHQPVPEAAFPPPGPRVTVAGDGLCLLNSLDVSTPGLTGQLPAGSGGAARRLQSAVEHHFDNLPSEHWPSEVVANYRGHVLSRPDLTANDLLAYLPVDVRDGYAGLPLTDLRQIVGDHLVENSPPPTPREREALMRTVRDWRDRWLTTEGEMLPAAAAHALDLRMRVLGHDGTPLAVFGPPDGRQVTVYHQGNHYDGSQPVTPAPPVTHTPSTTPESPKAPAPEASATKPVPPKDPVPEKPTSQSPAPKAPAPEKPTPNDPAPEKPTNEPEAPKGPASEETGTKPTVEPEPEVKPDPEAESKPEPKPEPEPLPSTSSAPRPIAADDLVVGLTGNEAAVRQKVIDVLAGVVPGDRAAARAFADTHFGPATLRPMLSALSRGETWTVPLDGNGYSGNIRLRGEVTGSTRLRTEKIEFENGADRTVTIGSGRDSQWQYNIGAQARQSAGGAEPAELAAYFHDRGQGRVDLDLGGMVARSKTSELADVFDTRMKLELDFGALRHDHQPVTTGPGRHTEDLDLSLHVAVPVRPDGDSVGELRTPPQRLLDGRVGGQEIVLDLSPHGGAHEQRPVEALLDQVDRAAKQEFGRDWPALREKVLAEVDFPRLQRDLKSMTAGEPTTVTLTDRRGKVLGTVEISARVGDLHQTGTTKETEFNIGTTVQQVRSTATSRGNAGQFGLANTLRPAPAALGIGGAGRLGRDRIEISGDSRTAQLTSKSKVPGVRYEGPVHFEMTFNGKPDTHEAGTADVRLLVDRADTTTPDTTPEAAKPETTTPETTPPPTHEVTGPPDSVWHGGDDRGGLGETVVVRDLESTAALRTAVDAQGRERFGKDWDTVRDQVLQSFSQPNLAAKLTGMTRGEPLMVKVPGKEDLVVTATARVESMTYRREDGKAELNTVNETGAFSVDRQLLSRTVAANGLAGGAVAKATSGAPGADLFGNVSGQQRERVGGQGRQADRVYASGKYSAPQVIYGAQLAVDVHFGRPGETSGGRSDTSAPLRIEVGLDARDTVKVEVPRSEDGTVAFKPPTTPATSATSATPAEPAAHPAATPEATHTAPRRMREQHELNASYVVHSLTGADKVRSTVEDAVRSKHGEPSDEVKQKLDAAFDRVALKTQLSQLTRGGKITETVSGATWKAEVTVTARLGESTYHSKAEKYEFESGTRTSRGQGNLRDRRDRFDGGGLLRMRAPGANVAAGYAYRMDRSYGHGAETVGSASNRGKHVEPAVFFDVHTAYDVKVEFKRLGIDDGSVTTPVDTVARVAVPTRDAVPVGGPVDRTTDQQPKGFVEGRRLDSSAIVTDVHALPGTTVPAEGPRRTLGESVLSQVESGWKPGGFHRTPERPPGATKLERNPFGGDWPGLRRKLDAELTPDRLQARLKGMTAGDEIVVRHGRTTVRVGAVLRDSMEHLGDSGTTEFNTGTDVQRSFADSGGTAHGHQGRLGVTTAVPVAGGPVSVTAGVTGTGGRGQDHADVRNTSTSAGSATKAKLPGSAYRGEAELQFTFSRQPVVGASVFQRRTAAIGFETLVESGETVPVPSKSPVPPKSSDDPSAPEQPPRTLLAGPPASAEVRVPPERVWEGGLRDSDVLRFLGDVGGVQDLVRLRGPEFFGKSDWKSMEPVVGTATSHSHLSAMFGTATQGTEVSATVPTKRVTLGGGKGVEVSLKIISLEHRDTAPANESSPSNAAASGTVHSDLSAKNGGVQGQVGARITGDVTHNPAVTGGAHRFRREGGSHADAGQIISNGKYPVPMARYHGAAEVEVTLFDGNRNPVKEKGIVPFTVDIPLSDTTKVDLPGDHYLAFTPDHHGGELRSTESSGLLDDVHRSLSGGDRPFDHATATPAERDQLTGTLRVGRAAFGSEFTPRAEGGDAHIRATHRLVELSGGSSAATSAMLGDLLGAAEGTALKGEELRRVIDYVERKSAEGPVTLDDLVAGAQDGWPAQEPYDIHRETWTDHGPANELVTAAMATAAAAAGPLLRNGLPSGGQLHLTVSGQGTDLPLRQSFELTGDPARQLRTIEEATYLKPGTRPTEVTVRLAATPDTGHPWDYRITARPEGSRELTIRHPRPTEDQPPDHAHRAATTTAATDFVTARSKVPT</sequence>
<feature type="compositionally biased region" description="Basic and acidic residues" evidence="1">
    <location>
        <begin position="1107"/>
        <end position="1125"/>
    </location>
</feature>
<gene>
    <name evidence="3" type="ORF">KCMC57_61250</name>
</gene>
<evidence type="ECO:0000256" key="1">
    <source>
        <dbReference type="SAM" id="MobiDB-lite"/>
    </source>
</evidence>
<feature type="region of interest" description="Disordered" evidence="1">
    <location>
        <begin position="1969"/>
        <end position="1996"/>
    </location>
</feature>
<feature type="region of interest" description="Disordered" evidence="1">
    <location>
        <begin position="1570"/>
        <end position="1607"/>
    </location>
</feature>
<dbReference type="CDD" id="cd22744">
    <property type="entry name" value="OTU"/>
    <property type="match status" value="1"/>
</dbReference>
<feature type="compositionally biased region" description="Basic and acidic residues" evidence="1">
    <location>
        <begin position="1078"/>
        <end position="1088"/>
    </location>
</feature>
<feature type="domain" description="Outer membrane channel protein CpnT-like N-terminal" evidence="2">
    <location>
        <begin position="6"/>
        <end position="145"/>
    </location>
</feature>
<feature type="region of interest" description="Disordered" evidence="1">
    <location>
        <begin position="294"/>
        <end position="775"/>
    </location>
</feature>
<reference evidence="3" key="1">
    <citation type="submission" date="2024-07" db="EMBL/GenBank/DDBJ databases">
        <title>Complete genome sequences of cellulolytic bacteria, Kitasatospora sp. CMC57 and Streptomyces sp. CMC78, isolated from Japanese agricultural soil.</title>
        <authorList>
            <person name="Hashimoto T."/>
            <person name="Ito M."/>
            <person name="Iwamoto M."/>
            <person name="Fukahori D."/>
            <person name="Shoda T."/>
            <person name="Sakoda M."/>
            <person name="Morohoshi T."/>
            <person name="Mitsuboshi M."/>
            <person name="Nishizawa T."/>
        </authorList>
    </citation>
    <scope>NUCLEOTIDE SEQUENCE</scope>
    <source>
        <strain evidence="3">CMC57</strain>
    </source>
</reference>
<feature type="compositionally biased region" description="Low complexity" evidence="1">
    <location>
        <begin position="1571"/>
        <end position="1589"/>
    </location>
</feature>
<dbReference type="RefSeq" id="WP_407991822.1">
    <property type="nucleotide sequence ID" value="NZ_AP035881.2"/>
</dbReference>
<protein>
    <recommendedName>
        <fullName evidence="2">Outer membrane channel protein CpnT-like N-terminal domain-containing protein</fullName>
    </recommendedName>
</protein>
<feature type="compositionally biased region" description="Polar residues" evidence="1">
    <location>
        <begin position="808"/>
        <end position="817"/>
    </location>
</feature>
<feature type="compositionally biased region" description="Low complexity" evidence="1">
    <location>
        <begin position="1025"/>
        <end position="1045"/>
    </location>
</feature>
<dbReference type="PANTHER" id="PTHR24216:SF65">
    <property type="entry name" value="PAXILLIN-LIKE PROTEIN 1"/>
    <property type="match status" value="1"/>
</dbReference>
<feature type="compositionally biased region" description="Polar residues" evidence="1">
    <location>
        <begin position="632"/>
        <end position="654"/>
    </location>
</feature>
<organism evidence="3">
    <name type="scientific">Kitasatospora sp. CMC57</name>
    <dbReference type="NCBI Taxonomy" id="3231513"/>
    <lineage>
        <taxon>Bacteria</taxon>
        <taxon>Bacillati</taxon>
        <taxon>Actinomycetota</taxon>
        <taxon>Actinomycetes</taxon>
        <taxon>Kitasatosporales</taxon>
        <taxon>Streptomycetaceae</taxon>
        <taxon>Kitasatospora</taxon>
    </lineage>
</organism>
<feature type="region of interest" description="Disordered" evidence="1">
    <location>
        <begin position="2873"/>
        <end position="2908"/>
    </location>
</feature>
<dbReference type="EMBL" id="AP035881">
    <property type="protein sequence ID" value="BFP49757.1"/>
    <property type="molecule type" value="Genomic_DNA"/>
</dbReference>
<dbReference type="Pfam" id="PF25547">
    <property type="entry name" value="WXG100_2"/>
    <property type="match status" value="1"/>
</dbReference>
<feature type="compositionally biased region" description="Low complexity" evidence="1">
    <location>
        <begin position="347"/>
        <end position="371"/>
    </location>
</feature>
<feature type="compositionally biased region" description="Polar residues" evidence="1">
    <location>
        <begin position="418"/>
        <end position="449"/>
    </location>
</feature>
<feature type="region of interest" description="Disordered" evidence="1">
    <location>
        <begin position="1830"/>
        <end position="1871"/>
    </location>
</feature>
<accession>A0AB33K4Q5</accession>
<feature type="compositionally biased region" description="Pro residues" evidence="1">
    <location>
        <begin position="1064"/>
        <end position="1077"/>
    </location>
</feature>
<feature type="region of interest" description="Disordered" evidence="1">
    <location>
        <begin position="2341"/>
        <end position="2379"/>
    </location>
</feature>
<feature type="region of interest" description="Disordered" evidence="1">
    <location>
        <begin position="2269"/>
        <end position="2301"/>
    </location>
</feature>
<name>A0AB33K4Q5_9ACTN</name>
<feature type="compositionally biased region" description="Polar residues" evidence="1">
    <location>
        <begin position="314"/>
        <end position="323"/>
    </location>
</feature>